<organism evidence="2 3">
    <name type="scientific">Candidatus Electrothrix aarhusensis</name>
    <dbReference type="NCBI Taxonomy" id="1859131"/>
    <lineage>
        <taxon>Bacteria</taxon>
        <taxon>Pseudomonadati</taxon>
        <taxon>Thermodesulfobacteriota</taxon>
        <taxon>Desulfobulbia</taxon>
        <taxon>Desulfobulbales</taxon>
        <taxon>Desulfobulbaceae</taxon>
        <taxon>Candidatus Electrothrix</taxon>
    </lineage>
</organism>
<sequence>MTMQLNFENLAPLLNEQFVLQTDADRRFDVELVEVKQLPDSNRVQYSWQKDTYTDTRVSRSFALVFRVPRELGIAQKTYEISHPIQGMLGPIFLVPIAEDKEGVYYEAIFT</sequence>
<gene>
    <name evidence="2" type="ORF">H206_01302</name>
</gene>
<dbReference type="InterPro" id="IPR054209">
    <property type="entry name" value="DUF6916"/>
</dbReference>
<comment type="caution">
    <text evidence="2">The sequence shown here is derived from an EMBL/GenBank/DDBJ whole genome shotgun (WGS) entry which is preliminary data.</text>
</comment>
<reference evidence="2 3" key="1">
    <citation type="submission" date="2017-01" db="EMBL/GenBank/DDBJ databases">
        <title>The cable genome- insights into the physiology and evolution of filamentous bacteria capable of sulfide oxidation via long distance electron transfer.</title>
        <authorList>
            <person name="Schreiber L."/>
            <person name="Bjerg J.T."/>
            <person name="Boggild A."/>
            <person name="Van De Vossenberg J."/>
            <person name="Meysman F."/>
            <person name="Nielsen L.P."/>
            <person name="Schramm A."/>
            <person name="Kjeldsen K.U."/>
        </authorList>
    </citation>
    <scope>NUCLEOTIDE SEQUENCE [LARGE SCALE GENOMIC DNA]</scope>
    <source>
        <strain evidence="2">MCF</strain>
    </source>
</reference>
<protein>
    <recommendedName>
        <fullName evidence="1">DUF6916 domain-containing protein</fullName>
    </recommendedName>
</protein>
<evidence type="ECO:0000313" key="3">
    <source>
        <dbReference type="Proteomes" id="UP000287853"/>
    </source>
</evidence>
<name>A0A444IVZ6_9BACT</name>
<dbReference type="Proteomes" id="UP000287853">
    <property type="component" value="Unassembled WGS sequence"/>
</dbReference>
<keyword evidence="3" id="KW-1185">Reference proteome</keyword>
<dbReference type="Pfam" id="PF21880">
    <property type="entry name" value="DUF6916"/>
    <property type="match status" value="1"/>
</dbReference>
<feature type="domain" description="DUF6916" evidence="1">
    <location>
        <begin position="5"/>
        <end position="110"/>
    </location>
</feature>
<evidence type="ECO:0000313" key="2">
    <source>
        <dbReference type="EMBL" id="RWX44870.1"/>
    </source>
</evidence>
<dbReference type="EMBL" id="MTKO01000087">
    <property type="protein sequence ID" value="RWX44870.1"/>
    <property type="molecule type" value="Genomic_DNA"/>
</dbReference>
<proteinExistence type="predicted"/>
<evidence type="ECO:0000259" key="1">
    <source>
        <dbReference type="Pfam" id="PF21880"/>
    </source>
</evidence>
<accession>A0A444IVZ6</accession>
<dbReference type="AlphaFoldDB" id="A0A444IVZ6"/>